<keyword evidence="2" id="KW-1185">Reference proteome</keyword>
<evidence type="ECO:0000313" key="2">
    <source>
        <dbReference type="Proteomes" id="UP000798662"/>
    </source>
</evidence>
<dbReference type="Proteomes" id="UP000798662">
    <property type="component" value="Chromosome 2"/>
</dbReference>
<dbReference type="EMBL" id="CM020619">
    <property type="protein sequence ID" value="KAK1864699.1"/>
    <property type="molecule type" value="Genomic_DNA"/>
</dbReference>
<gene>
    <name evidence="1" type="ORF">I4F81_007243</name>
</gene>
<proteinExistence type="predicted"/>
<protein>
    <submittedName>
        <fullName evidence="1">Uncharacterized protein</fullName>
    </submittedName>
</protein>
<sequence>MLVPKKDRLAVYSQLFKDGVMVAKEDLGAKKHIDLKDVPNLHVVKLMQSLMSRGYVKKQFSWCYYYYFLTDEGIEYLRGYLNLPSEIIPATLKKPTRALNVLQLP</sequence>
<organism evidence="1 2">
    <name type="scientific">Pyropia yezoensis</name>
    <name type="common">Susabi-nori</name>
    <name type="synonym">Porphyra yezoensis</name>
    <dbReference type="NCBI Taxonomy" id="2788"/>
    <lineage>
        <taxon>Eukaryota</taxon>
        <taxon>Rhodophyta</taxon>
        <taxon>Bangiophyceae</taxon>
        <taxon>Bangiales</taxon>
        <taxon>Bangiaceae</taxon>
        <taxon>Pyropia</taxon>
    </lineage>
</organism>
<comment type="caution">
    <text evidence="1">The sequence shown here is derived from an EMBL/GenBank/DDBJ whole genome shotgun (WGS) entry which is preliminary data.</text>
</comment>
<name>A0ACC3C421_PYRYE</name>
<evidence type="ECO:0000313" key="1">
    <source>
        <dbReference type="EMBL" id="KAK1864699.1"/>
    </source>
</evidence>
<accession>A0ACC3C421</accession>
<reference evidence="1" key="1">
    <citation type="submission" date="2019-11" db="EMBL/GenBank/DDBJ databases">
        <title>Nori genome reveals adaptations in red seaweeds to the harsh intertidal environment.</title>
        <authorList>
            <person name="Wang D."/>
            <person name="Mao Y."/>
        </authorList>
    </citation>
    <scope>NUCLEOTIDE SEQUENCE</scope>
    <source>
        <tissue evidence="1">Gametophyte</tissue>
    </source>
</reference>